<sequence length="502" mass="55072">PQHRAVACLQPPNHSAFLLPPSFRPASVLPSFSLSFLPFLLPFFFYSSLPPSFHPSFLFSFHLSFLPFIPPFFSPSFLPALPPLLLPSPSFPPFLPPSLPPSFSPSFPPLLLPSLPSLPPSSISFLPSCLPLLLPSFPPFFSPSFPSSFTPSISFHPSFLPPSLPPPFLSFLPSLPPPILPSIHLSLFPSIHLSFLPSLPPLLLPSLSIPPFLPPSIPSSFSLFLLLPLPPSPSSSFSLFLLLPFLPSPFSSFSLFFLPSFSLSFLLSLPPSLHHSLPAQQSPDPPNHPPRLLLPPRSWGGPSPISAAAAPLQQPLLAPTAPPAPKCSRQRAALGPSSRGRAWVGPWGGWRMRRRMMKDGDGWCCAHCSPLFSPAATRMHEVTEIRIKYPNKIPVVVERYQKEKNLPPLSRTKFLVSQDLPLAQFAVTLRSRLCLASSQTLYLLVNNRGLPNMTVTMQELYRDNKDEDGFLYLTYASQEMFGGLLPPQPLSSPDLTPSPAVL</sequence>
<keyword evidence="4 10" id="KW-0072">Autophagy</keyword>
<evidence type="ECO:0000256" key="3">
    <source>
        <dbReference type="ARBA" id="ARBA00022490"/>
    </source>
</evidence>
<feature type="region of interest" description="Disordered" evidence="11">
    <location>
        <begin position="319"/>
        <end position="341"/>
    </location>
</feature>
<keyword evidence="14" id="KW-1185">Reference proteome</keyword>
<comment type="similarity">
    <text evidence="2 10">Belongs to the ATG8 family.</text>
</comment>
<dbReference type="Pfam" id="PF02991">
    <property type="entry name" value="ATG8"/>
    <property type="match status" value="1"/>
</dbReference>
<reference evidence="13" key="1">
    <citation type="submission" date="2025-08" db="UniProtKB">
        <authorList>
            <consortium name="Ensembl"/>
        </authorList>
    </citation>
    <scope>IDENTIFICATION</scope>
</reference>
<keyword evidence="5 12" id="KW-0472">Membrane</keyword>
<dbReference type="GO" id="GO:0006950">
    <property type="term" value="P:response to stress"/>
    <property type="evidence" value="ECO:0007669"/>
    <property type="project" value="UniProtKB-ARBA"/>
</dbReference>
<keyword evidence="6 9" id="KW-0449">Lipoprotein</keyword>
<protein>
    <recommendedName>
        <fullName evidence="15">Microtubule associated protein 1 light chain 3 gamma</fullName>
    </recommendedName>
</protein>
<evidence type="ECO:0000256" key="6">
    <source>
        <dbReference type="ARBA" id="ARBA00023288"/>
    </source>
</evidence>
<evidence type="ECO:0000313" key="13">
    <source>
        <dbReference type="Ensembl" id="ENSCMMP00000019605.1"/>
    </source>
</evidence>
<dbReference type="GO" id="GO:0005776">
    <property type="term" value="C:autophagosome"/>
    <property type="evidence" value="ECO:0007669"/>
    <property type="project" value="UniProtKB-SubCell"/>
</dbReference>
<evidence type="ECO:0000256" key="9">
    <source>
        <dbReference type="PIRSR" id="PIRSR604241-50"/>
    </source>
</evidence>
<dbReference type="FunFam" id="3.10.20.90:FF:000149">
    <property type="entry name" value="microtubule-associated proteins 1A/1B light chain 3C"/>
    <property type="match status" value="1"/>
</dbReference>
<evidence type="ECO:0000256" key="11">
    <source>
        <dbReference type="SAM" id="MobiDB-lite"/>
    </source>
</evidence>
<dbReference type="Ensembl" id="ENSCMMT00000021528.1">
    <property type="protein sequence ID" value="ENSCMMP00000019605.1"/>
    <property type="gene ID" value="ENSCMMG00000012360.1"/>
</dbReference>
<dbReference type="GO" id="GO:0031410">
    <property type="term" value="C:cytoplasmic vesicle"/>
    <property type="evidence" value="ECO:0007669"/>
    <property type="project" value="UniProtKB-KW"/>
</dbReference>
<dbReference type="AlphaFoldDB" id="A0A8C3CDD2"/>
<keyword evidence="7" id="KW-0968">Cytoplasmic vesicle</keyword>
<dbReference type="GO" id="GO:0016236">
    <property type="term" value="P:macroautophagy"/>
    <property type="evidence" value="ECO:0007669"/>
    <property type="project" value="UniProtKB-ARBA"/>
</dbReference>
<dbReference type="InterPro" id="IPR029071">
    <property type="entry name" value="Ubiquitin-like_domsf"/>
</dbReference>
<feature type="transmembrane region" description="Helical" evidence="12">
    <location>
        <begin position="28"/>
        <end position="46"/>
    </location>
</feature>
<evidence type="ECO:0000256" key="5">
    <source>
        <dbReference type="ARBA" id="ARBA00023136"/>
    </source>
</evidence>
<evidence type="ECO:0000256" key="4">
    <source>
        <dbReference type="ARBA" id="ARBA00023006"/>
    </source>
</evidence>
<evidence type="ECO:0000256" key="10">
    <source>
        <dbReference type="RuleBase" id="RU004384"/>
    </source>
</evidence>
<evidence type="ECO:0000256" key="7">
    <source>
        <dbReference type="ARBA" id="ARBA00023329"/>
    </source>
</evidence>
<comment type="subcellular location">
    <subcellularLocation>
        <location evidence="1">Cytoplasmic vesicle</location>
        <location evidence="1">Autophagosome</location>
    </subcellularLocation>
    <subcellularLocation>
        <location evidence="8">Endomembrane system</location>
        <topology evidence="8">Lipid-anchor</topology>
    </subcellularLocation>
</comment>
<feature type="lipid moiety-binding region" description="Phosphatidylserine amidated glycine; alternate" evidence="9">
    <location>
        <position position="482"/>
    </location>
</feature>
<reference evidence="13" key="2">
    <citation type="submission" date="2025-09" db="UniProtKB">
        <authorList>
            <consortium name="Ensembl"/>
        </authorList>
    </citation>
    <scope>IDENTIFICATION</scope>
</reference>
<evidence type="ECO:0000256" key="2">
    <source>
        <dbReference type="ARBA" id="ARBA00007293"/>
    </source>
</evidence>
<dbReference type="InterPro" id="IPR004241">
    <property type="entry name" value="Atg8-like"/>
</dbReference>
<evidence type="ECO:0000313" key="14">
    <source>
        <dbReference type="Proteomes" id="UP000694556"/>
    </source>
</evidence>
<evidence type="ECO:0000256" key="12">
    <source>
        <dbReference type="SAM" id="Phobius"/>
    </source>
</evidence>
<accession>A0A8C3CDD2</accession>
<dbReference type="Gene3D" id="3.10.20.90">
    <property type="entry name" value="Phosphatidylinositol 3-kinase Catalytic Subunit, Chain A, domain 1"/>
    <property type="match status" value="1"/>
</dbReference>
<name>A0A8C3CDD2_CAIMO</name>
<keyword evidence="3" id="KW-0963">Cytoplasm</keyword>
<evidence type="ECO:0008006" key="15">
    <source>
        <dbReference type="Google" id="ProtNLM"/>
    </source>
</evidence>
<keyword evidence="12" id="KW-1133">Transmembrane helix</keyword>
<dbReference type="Proteomes" id="UP000694556">
    <property type="component" value="Unassembled WGS sequence"/>
</dbReference>
<evidence type="ECO:0000256" key="1">
    <source>
        <dbReference type="ARBA" id="ARBA00004419"/>
    </source>
</evidence>
<dbReference type="GO" id="GO:0012505">
    <property type="term" value="C:endomembrane system"/>
    <property type="evidence" value="ECO:0007669"/>
    <property type="project" value="UniProtKB-SubCell"/>
</dbReference>
<dbReference type="PANTHER" id="PTHR10969">
    <property type="entry name" value="MICROTUBULE-ASSOCIATED PROTEINS 1A/1B LIGHT CHAIN 3-RELATED"/>
    <property type="match status" value="1"/>
</dbReference>
<feature type="transmembrane region" description="Helical" evidence="12">
    <location>
        <begin position="58"/>
        <end position="78"/>
    </location>
</feature>
<organism evidence="13 14">
    <name type="scientific">Cairina moschata</name>
    <name type="common">Muscovy duck</name>
    <dbReference type="NCBI Taxonomy" id="8855"/>
    <lineage>
        <taxon>Eukaryota</taxon>
        <taxon>Metazoa</taxon>
        <taxon>Chordata</taxon>
        <taxon>Craniata</taxon>
        <taxon>Vertebrata</taxon>
        <taxon>Euteleostomi</taxon>
        <taxon>Archelosauria</taxon>
        <taxon>Archosauria</taxon>
        <taxon>Dinosauria</taxon>
        <taxon>Saurischia</taxon>
        <taxon>Theropoda</taxon>
        <taxon>Coelurosauria</taxon>
        <taxon>Aves</taxon>
        <taxon>Neognathae</taxon>
        <taxon>Galloanserae</taxon>
        <taxon>Anseriformes</taxon>
        <taxon>Anatidae</taxon>
        <taxon>Anatinae</taxon>
        <taxon>Cairina</taxon>
    </lineage>
</organism>
<proteinExistence type="inferred from homology"/>
<dbReference type="SUPFAM" id="SSF54236">
    <property type="entry name" value="Ubiquitin-like"/>
    <property type="match status" value="1"/>
</dbReference>
<evidence type="ECO:0000256" key="8">
    <source>
        <dbReference type="ARBA" id="ARBA00037868"/>
    </source>
</evidence>
<keyword evidence="12" id="KW-0812">Transmembrane</keyword>